<dbReference type="Pfam" id="PF25564">
    <property type="entry name" value="DUF7933"/>
    <property type="match status" value="2"/>
</dbReference>
<dbReference type="HOGENOM" id="CLU_248842_0_0_0"/>
<dbReference type="InterPro" id="IPR057693">
    <property type="entry name" value="DUF7933"/>
</dbReference>
<dbReference type="SUPFAM" id="SSF51126">
    <property type="entry name" value="Pectin lyase-like"/>
    <property type="match status" value="1"/>
</dbReference>
<reference evidence="4 5" key="1">
    <citation type="submission" date="2011-11" db="EMBL/GenBank/DDBJ databases">
        <title>Complete sequence of Granulicella mallensis MP5ACTX8.</title>
        <authorList>
            <consortium name="US DOE Joint Genome Institute"/>
            <person name="Lucas S."/>
            <person name="Copeland A."/>
            <person name="Lapidus A."/>
            <person name="Cheng J.-F."/>
            <person name="Goodwin L."/>
            <person name="Pitluck S."/>
            <person name="Peters L."/>
            <person name="Lu M."/>
            <person name="Detter J.C."/>
            <person name="Han C."/>
            <person name="Tapia R."/>
            <person name="Land M."/>
            <person name="Hauser L."/>
            <person name="Kyrpides N."/>
            <person name="Ivanova N."/>
            <person name="Mikhailova N."/>
            <person name="Pagani I."/>
            <person name="Rawat S."/>
            <person name="Mannisto M."/>
            <person name="Haggblom M."/>
            <person name="Woyke T."/>
        </authorList>
    </citation>
    <scope>NUCLEOTIDE SEQUENCE [LARGE SCALE GENOMIC DNA]</scope>
    <source>
        <strain evidence="5">ATCC BAA-1857 / DSM 23137 / MP5ACTX8</strain>
    </source>
</reference>
<dbReference type="InterPro" id="IPR013517">
    <property type="entry name" value="FG-GAP"/>
</dbReference>
<dbReference type="OrthoDB" id="6074739at2"/>
<dbReference type="STRING" id="682795.AciX8_1449"/>
<dbReference type="Gene3D" id="2.120.10.30">
    <property type="entry name" value="TolB, C-terminal domain"/>
    <property type="match status" value="1"/>
</dbReference>
<protein>
    <submittedName>
        <fullName evidence="4">Conserved repeat domain protein</fullName>
    </submittedName>
</protein>
<dbReference type="Pfam" id="PF01839">
    <property type="entry name" value="FG-GAP"/>
    <property type="match status" value="1"/>
</dbReference>
<keyword evidence="1 2" id="KW-0732">Signal</keyword>
<dbReference type="SUPFAM" id="SSF101898">
    <property type="entry name" value="NHL repeat"/>
    <property type="match status" value="1"/>
</dbReference>
<dbReference type="InterPro" id="IPR028994">
    <property type="entry name" value="Integrin_alpha_N"/>
</dbReference>
<sequence>MFSVAMPRLASIGLVVSGVLAFSGSTANAQQTQYSSVHRSAERTLPQTLSGGTKALRAKLAAGRSGISLALADFDGDGTQDLVTGYSTSSGGALTLQLGSSSATAPSASDWAAMQRGEFVSPFAQSSVVTELPVQPDFLKAADINGNGTIDIVVAARGGSSIYVLLGDGHGGFSKPQALPVQGTITALSTLRTSDGPSFLVASVCGGAGGCVLQVMTADGSARASLVLPEAARVLEAISANGHQTPDIAVIAGGKLLLADGPAIAAGTAKFESLPVTNAAALSAGSFVYDRRGYVQLAVLDSAATLHLLARTGVDSSVVTQAESLAGRKNRSKVVATPSPAGLGWAEVETLNSVGSGGAAPILLRARLSGSGGDDLLVLSGSEYVTVRHAIDTSGATVKTTPSVTLDSTSNRATAAVAVRVSPDARQGVVIADGTASPNVAPTLPTVNKIYTVNTTADSFDNLSTAGRCTTSITCSLRDAMDLANKDSASNISSGKIDTVNLPAGTYKLTNNTSYTDQGADLSYHIEITGPVNLVGAGAGGTIIDGQQNDKIFSINSGINVGQTIFDTFISGVTLQNAKNNSNFNNGAFDFYGGILDWDADGGGNLTITNSTLQNSTAPWGPGGAIAAFDATQDGTGTVELDNCVVLGNSTPEEGGGLYITTGVPLILNATTVANNKALVSVNSGDSAAFGQGGGIFYEQETSSVQSAIINGSVISGNQATDSGGGVYTNTGLAITASTLRNNTSGASGGGLFFDASNQIGTITSGTFTSNHASTDGGGIFVQSGMAGNTLNMHYSRIQGNTAGTHTGLGDGSAGDNPAATVNATDNWWGCNGPATGTGCDTAGASLGTLTLTPYTTLAISLNSTTPASGTNVIATGSLGQDSGGTTYTKAQDAAYLNVPATLTITQGGATVNSSATALDPNATITTSTPATASGTATVTVDGTSVSASFSVTSPTLKVTSTHLGSFIAGSSGNNYTLSVANSGNASTSGTVTVIDTLPSGFTATAISGTGWNCVLGTLTCTTTTVLATGSSLPAITLTVSVSGTNIGVYSNAVAVSGGGAASGVGTDSTTVVGPPTMVQAFVPNTAGVNQVVAWTFQISNPNTTTALTGISLVDILPTQMVITTPNGLTNTCGGTAPTAAAGGNAIIISGATLAAGANCTVSVNVIANAPSVYLVNSGPISAQNGGLGLSGSAMLTVNKPPTLVSVTPGTSSIFVGGATSLTYVLSNPNGGTSLTGVALTDTLPAGLIVDLPNGASTTCSGGTVTAPIGGSTISLSGATLAANTNCSFTVDVFGTSGGDKTFSSGAPTSTNGGTGVALSVDINVIAESIWLINANDTLVPVNSVGNSTGAIGTAGGVGMLGAVAFDHAGNVWAVANGTSSVIGFTSVGTAITVSGNAAAGVSSPTSLAIDGLGMIWVANGNNTVSVLDSSGAAVTPSTGYKGGLISAPTGIIVDNSGSVWISNGGNGSVTKIIGGAAPVTTPTVTGTLNNTLGTRP</sequence>
<feature type="domain" description="DUF7933" evidence="3">
    <location>
        <begin position="1076"/>
        <end position="1198"/>
    </location>
</feature>
<gene>
    <name evidence="4" type="ordered locus">AciX8_1449</name>
</gene>
<evidence type="ECO:0000313" key="4">
    <source>
        <dbReference type="EMBL" id="AEU35792.1"/>
    </source>
</evidence>
<evidence type="ECO:0000256" key="2">
    <source>
        <dbReference type="SAM" id="SignalP"/>
    </source>
</evidence>
<dbReference type="SMART" id="SM00710">
    <property type="entry name" value="PbH1"/>
    <property type="match status" value="5"/>
</dbReference>
<dbReference type="EMBL" id="CP003130">
    <property type="protein sequence ID" value="AEU35792.1"/>
    <property type="molecule type" value="Genomic_DNA"/>
</dbReference>
<evidence type="ECO:0000313" key="5">
    <source>
        <dbReference type="Proteomes" id="UP000007113"/>
    </source>
</evidence>
<dbReference type="KEGG" id="gma:AciX8_1449"/>
<feature type="domain" description="DUF7933" evidence="3">
    <location>
        <begin position="1212"/>
        <end position="1319"/>
    </location>
</feature>
<evidence type="ECO:0000256" key="1">
    <source>
        <dbReference type="ARBA" id="ARBA00022729"/>
    </source>
</evidence>
<accession>G8P0U5</accession>
<dbReference type="InterPro" id="IPR006626">
    <property type="entry name" value="PbH1"/>
</dbReference>
<organism evidence="4 5">
    <name type="scientific">Granulicella mallensis (strain ATCC BAA-1857 / DSM 23137 / MP5ACTX8)</name>
    <dbReference type="NCBI Taxonomy" id="682795"/>
    <lineage>
        <taxon>Bacteria</taxon>
        <taxon>Pseudomonadati</taxon>
        <taxon>Acidobacteriota</taxon>
        <taxon>Terriglobia</taxon>
        <taxon>Terriglobales</taxon>
        <taxon>Acidobacteriaceae</taxon>
        <taxon>Granulicella</taxon>
    </lineage>
</organism>
<dbReference type="Proteomes" id="UP000007113">
    <property type="component" value="Chromosome"/>
</dbReference>
<feature type="signal peptide" evidence="2">
    <location>
        <begin position="1"/>
        <end position="29"/>
    </location>
</feature>
<name>G8P0U5_GRAMM</name>
<feature type="chain" id="PRO_5003513343" evidence="2">
    <location>
        <begin position="30"/>
        <end position="1497"/>
    </location>
</feature>
<dbReference type="InterPro" id="IPR011042">
    <property type="entry name" value="6-blade_b-propeller_TolB-like"/>
</dbReference>
<dbReference type="RefSeq" id="WP_014264671.1">
    <property type="nucleotide sequence ID" value="NC_016631.1"/>
</dbReference>
<dbReference type="eggNOG" id="COG3391">
    <property type="taxonomic scope" value="Bacteria"/>
</dbReference>
<dbReference type="InterPro" id="IPR011050">
    <property type="entry name" value="Pectin_lyase_fold/virulence"/>
</dbReference>
<evidence type="ECO:0000259" key="3">
    <source>
        <dbReference type="Pfam" id="PF25564"/>
    </source>
</evidence>
<dbReference type="SUPFAM" id="SSF69318">
    <property type="entry name" value="Integrin alpha N-terminal domain"/>
    <property type="match status" value="1"/>
</dbReference>
<keyword evidence="5" id="KW-1185">Reference proteome</keyword>
<proteinExistence type="predicted"/>